<proteinExistence type="predicted"/>
<evidence type="ECO:0000313" key="4">
    <source>
        <dbReference type="Proteomes" id="UP001596106"/>
    </source>
</evidence>
<comment type="caution">
    <text evidence="3">The sequence shown here is derived from an EMBL/GenBank/DDBJ whole genome shotgun (WGS) entry which is preliminary data.</text>
</comment>
<dbReference type="SMART" id="SM00257">
    <property type="entry name" value="LysM"/>
    <property type="match status" value="3"/>
</dbReference>
<protein>
    <submittedName>
        <fullName evidence="3">LysM peptidoglycan-binding domain-containing protein</fullName>
    </submittedName>
</protein>
<dbReference type="RefSeq" id="WP_379848202.1">
    <property type="nucleotide sequence ID" value="NZ_JBHSMA010000006.1"/>
</dbReference>
<feature type="region of interest" description="Disordered" evidence="1">
    <location>
        <begin position="627"/>
        <end position="654"/>
    </location>
</feature>
<evidence type="ECO:0000259" key="2">
    <source>
        <dbReference type="PROSITE" id="PS51782"/>
    </source>
</evidence>
<reference evidence="4" key="1">
    <citation type="journal article" date="2019" name="Int. J. Syst. Evol. Microbiol.">
        <title>The Global Catalogue of Microorganisms (GCM) 10K type strain sequencing project: providing services to taxonomists for standard genome sequencing and annotation.</title>
        <authorList>
            <consortium name="The Broad Institute Genomics Platform"/>
            <consortium name="The Broad Institute Genome Sequencing Center for Infectious Disease"/>
            <person name="Wu L."/>
            <person name="Ma J."/>
        </authorList>
    </citation>
    <scope>NUCLEOTIDE SEQUENCE [LARGE SCALE GENOMIC DNA]</scope>
    <source>
        <strain evidence="4">CCUG 55250</strain>
    </source>
</reference>
<dbReference type="PANTHER" id="PTHR33734:SF22">
    <property type="entry name" value="MEMBRANE-BOUND LYTIC MUREIN TRANSGLYCOSYLASE D"/>
    <property type="match status" value="1"/>
</dbReference>
<dbReference type="Gene3D" id="3.10.350.10">
    <property type="entry name" value="LysM domain"/>
    <property type="match status" value="3"/>
</dbReference>
<feature type="compositionally biased region" description="Low complexity" evidence="1">
    <location>
        <begin position="640"/>
        <end position="654"/>
    </location>
</feature>
<dbReference type="PANTHER" id="PTHR33734">
    <property type="entry name" value="LYSM DOMAIN-CONTAINING GPI-ANCHORED PROTEIN 2"/>
    <property type="match status" value="1"/>
</dbReference>
<dbReference type="Pfam" id="PF01476">
    <property type="entry name" value="LysM"/>
    <property type="match status" value="3"/>
</dbReference>
<dbReference type="EMBL" id="JBHSMA010000006">
    <property type="protein sequence ID" value="MFC5411369.1"/>
    <property type="molecule type" value="Genomic_DNA"/>
</dbReference>
<dbReference type="InterPro" id="IPR036779">
    <property type="entry name" value="LysM_dom_sf"/>
</dbReference>
<feature type="domain" description="LysM" evidence="2">
    <location>
        <begin position="560"/>
        <end position="604"/>
    </location>
</feature>
<evidence type="ECO:0000313" key="3">
    <source>
        <dbReference type="EMBL" id="MFC5411369.1"/>
    </source>
</evidence>
<keyword evidence="4" id="KW-1185">Reference proteome</keyword>
<feature type="domain" description="LysM" evidence="2">
    <location>
        <begin position="665"/>
        <end position="708"/>
    </location>
</feature>
<dbReference type="CDD" id="cd00118">
    <property type="entry name" value="LysM"/>
    <property type="match status" value="3"/>
</dbReference>
<name>A0ABW0IDL2_9BACT</name>
<sequence length="711" mass="79274">MTQENKFTYEMAQPRPARSFVQRLVMLSLWLLLSSGPVYAQGVPRIGHQLEFAGVMIHLTDATQHLVQQEAELLYVNRALVTSRLERMTLYFPIIRPFLAQQGLPDDFLFLALHDPAPVSGKPTLAFWGLGKSTPAELRMDAFVDERLHPVRSTLAAVNRLNRLYQRKPNWVAVIHHYERSLRADTTQLADKKPVDGALYALNDTSDEFLIRLLAAKVVLERALSVYKPQPQQVLFPYEETRGMSLSQIAGNCRVDESSVSPHNTWLKSPRVPETEDYTVYIPTTLDRYIELKRKTGSSVESQLAMQDAGFPVLQKSAAPSDVRGGQFYRINGKKGIQAQLFDNRITLAYRGRLKVKKFETYNDLRSDQPIVAGEIYYLEKKSKRARVPFHIVRRGQSLWAIAQQYGIKLQKLIAYNAVNPEQQPAVARILWLQKERPASLPVEYYRSPRQPDQPPGTTQAKPVLAVNKPDSEAKNPPVSLTDSIRNPKERLATAEKISSAVPNGRTLATLDSLIAALNKSEMPAFRSGAAKMIVPSVPVEKTAGTKMDDEPEEVSGPLIMHIAEKTDTYATVARKYNVTVQQLYLWNNVSALKPLRPGQPLLIDQSVSPTRKGLVPLAAKPALSKPPVIKPAPRPPAVKPAATPSAGGPVVKPAAAPVDSGEELIHIVQAGENMYRIGLRYKVKPEQVKQWNNLPDLTAVVGARLIIRKK</sequence>
<dbReference type="SUPFAM" id="SSF54106">
    <property type="entry name" value="LysM domain"/>
    <property type="match status" value="3"/>
</dbReference>
<feature type="domain" description="LysM" evidence="2">
    <location>
        <begin position="389"/>
        <end position="433"/>
    </location>
</feature>
<dbReference type="InterPro" id="IPR018392">
    <property type="entry name" value="LysM"/>
</dbReference>
<evidence type="ECO:0000256" key="1">
    <source>
        <dbReference type="SAM" id="MobiDB-lite"/>
    </source>
</evidence>
<dbReference type="Proteomes" id="UP001596106">
    <property type="component" value="Unassembled WGS sequence"/>
</dbReference>
<feature type="compositionally biased region" description="Pro residues" evidence="1">
    <location>
        <begin position="629"/>
        <end position="639"/>
    </location>
</feature>
<dbReference type="PROSITE" id="PS51782">
    <property type="entry name" value="LYSM"/>
    <property type="match status" value="3"/>
</dbReference>
<accession>A0ABW0IDL2</accession>
<organism evidence="3 4">
    <name type="scientific">Larkinella bovis</name>
    <dbReference type="NCBI Taxonomy" id="683041"/>
    <lineage>
        <taxon>Bacteria</taxon>
        <taxon>Pseudomonadati</taxon>
        <taxon>Bacteroidota</taxon>
        <taxon>Cytophagia</taxon>
        <taxon>Cytophagales</taxon>
        <taxon>Spirosomataceae</taxon>
        <taxon>Larkinella</taxon>
    </lineage>
</organism>
<gene>
    <name evidence="3" type="ORF">ACFPMF_18750</name>
</gene>